<dbReference type="GO" id="GO:0016226">
    <property type="term" value="P:iron-sulfur cluster assembly"/>
    <property type="evidence" value="ECO:0007669"/>
    <property type="project" value="InterPro"/>
</dbReference>
<keyword evidence="4" id="KW-0143">Chaperone</keyword>
<dbReference type="PROSITE" id="PS00329">
    <property type="entry name" value="HSP70_2"/>
    <property type="match status" value="1"/>
</dbReference>
<gene>
    <name evidence="6" type="primary">hscA</name>
    <name evidence="6" type="ORF">SAE01_18770</name>
</gene>
<dbReference type="Proteomes" id="UP000321513">
    <property type="component" value="Unassembled WGS sequence"/>
</dbReference>
<organism evidence="6 7">
    <name type="scientific">Segetibacter aerophilus</name>
    <dbReference type="NCBI Taxonomy" id="670293"/>
    <lineage>
        <taxon>Bacteria</taxon>
        <taxon>Pseudomonadati</taxon>
        <taxon>Bacteroidota</taxon>
        <taxon>Chitinophagia</taxon>
        <taxon>Chitinophagales</taxon>
        <taxon>Chitinophagaceae</taxon>
        <taxon>Segetibacter</taxon>
    </lineage>
</organism>
<dbReference type="NCBIfam" id="TIGR01991">
    <property type="entry name" value="HscA"/>
    <property type="match status" value="1"/>
</dbReference>
<dbReference type="FunFam" id="3.30.420.40:FF:000020">
    <property type="entry name" value="Chaperone protein HscA homolog"/>
    <property type="match status" value="1"/>
</dbReference>
<evidence type="ECO:0000256" key="2">
    <source>
        <dbReference type="ARBA" id="ARBA00022741"/>
    </source>
</evidence>
<dbReference type="Gene3D" id="2.60.34.10">
    <property type="entry name" value="Substrate Binding Domain Of DNAk, Chain A, domain 1"/>
    <property type="match status" value="1"/>
</dbReference>
<dbReference type="GO" id="GO:0051082">
    <property type="term" value="F:unfolded protein binding"/>
    <property type="evidence" value="ECO:0007669"/>
    <property type="project" value="InterPro"/>
</dbReference>
<dbReference type="GO" id="GO:0140662">
    <property type="term" value="F:ATP-dependent protein folding chaperone"/>
    <property type="evidence" value="ECO:0007669"/>
    <property type="project" value="InterPro"/>
</dbReference>
<proteinExistence type="inferred from homology"/>
<keyword evidence="2 5" id="KW-0547">Nucleotide-binding</keyword>
<dbReference type="NCBIfam" id="NF003520">
    <property type="entry name" value="PRK05183.1"/>
    <property type="match status" value="1"/>
</dbReference>
<dbReference type="SUPFAM" id="SSF100934">
    <property type="entry name" value="Heat shock protein 70kD (HSP70), C-terminal subdomain"/>
    <property type="match status" value="1"/>
</dbReference>
<dbReference type="InterPro" id="IPR043129">
    <property type="entry name" value="ATPase_NBD"/>
</dbReference>
<dbReference type="NCBIfam" id="NF001413">
    <property type="entry name" value="PRK00290.1"/>
    <property type="match status" value="1"/>
</dbReference>
<evidence type="ECO:0000313" key="7">
    <source>
        <dbReference type="Proteomes" id="UP000321513"/>
    </source>
</evidence>
<dbReference type="FunFam" id="3.30.420.40:FF:000046">
    <property type="entry name" value="Chaperone protein HscA"/>
    <property type="match status" value="1"/>
</dbReference>
<dbReference type="PRINTS" id="PR00301">
    <property type="entry name" value="HEATSHOCK70"/>
</dbReference>
<sequence>MAKIGINIATGSLQKEEMIVGIDLGTTNSLVAIIHPETKQPIALKEHNSSSLVPSIVHFDDAGNVTVGEGAKQFLVTEPHNTVFSAKRLMGKSYNDIKDNASFFTYKVIDDNTESLVKVQVGDKFYSPIDLSSFILKELKQRAEHILKTPVTKAVITVPAYFNDAQRQATRDAGKLAGLDVLRIINEPTAASLAYGLGLGKEEIKTIAVYDLGGGTFDISILQITNGIFEVLSTNGDTYLGGDDFDRVVVQHWMAQSGLSEVELFGNKELSQTLRLKAEEAKKQLSSTDSFEAEVNGDLLKISRMEFETLIAPLIERTIKSCKNAIADANISTSEIESVVMVGGSTRVPAVIKAVSAFFGRPVNDSVNPDEVVALGAAIQADILAGNNKEFLLLDITPLSLGIETMGGLMDVLIPRNSKIPTKVGRQYTTHKDGQSGMRISVFQGERDLVQDNRKLAEFNLSGIPAMPAGLPKVEVSFLINADGILVVKAKELRSGIEQSIEVKPQYGLSDEDVEKMLLDSITNAKDDIAKRALVEARTEGEQLLETTEKFIGKNASLLTQQELIATAEAMQALQLALTMEDKDLMHRKVEELNDISRPYAERVMDMAVSSAMKGKSV</sequence>
<accession>A0A512BBN0</accession>
<dbReference type="FunFam" id="3.90.640.10:FF:000003">
    <property type="entry name" value="Molecular chaperone DnaK"/>
    <property type="match status" value="1"/>
</dbReference>
<keyword evidence="3 5" id="KW-0067">ATP-binding</keyword>
<dbReference type="PROSITE" id="PS00297">
    <property type="entry name" value="HSP70_1"/>
    <property type="match status" value="1"/>
</dbReference>
<dbReference type="PANTHER" id="PTHR19375">
    <property type="entry name" value="HEAT SHOCK PROTEIN 70KDA"/>
    <property type="match status" value="1"/>
</dbReference>
<dbReference type="InterPro" id="IPR013126">
    <property type="entry name" value="Hsp_70_fam"/>
</dbReference>
<dbReference type="PROSITE" id="PS01036">
    <property type="entry name" value="HSP70_3"/>
    <property type="match status" value="1"/>
</dbReference>
<reference evidence="6 7" key="1">
    <citation type="submission" date="2019-07" db="EMBL/GenBank/DDBJ databases">
        <title>Whole genome shotgun sequence of Segetibacter aerophilus NBRC 106135.</title>
        <authorList>
            <person name="Hosoyama A."/>
            <person name="Uohara A."/>
            <person name="Ohji S."/>
            <person name="Ichikawa N."/>
        </authorList>
    </citation>
    <scope>NUCLEOTIDE SEQUENCE [LARGE SCALE GENOMIC DNA]</scope>
    <source>
        <strain evidence="6 7">NBRC 106135</strain>
    </source>
</reference>
<dbReference type="OrthoDB" id="9766019at2"/>
<dbReference type="RefSeq" id="WP_147203504.1">
    <property type="nucleotide sequence ID" value="NZ_BJYT01000006.1"/>
</dbReference>
<dbReference type="GO" id="GO:0016887">
    <property type="term" value="F:ATP hydrolysis activity"/>
    <property type="evidence" value="ECO:0007669"/>
    <property type="project" value="InterPro"/>
</dbReference>
<comment type="caution">
    <text evidence="6">The sequence shown here is derived from an EMBL/GenBank/DDBJ whole genome shotgun (WGS) entry which is preliminary data.</text>
</comment>
<dbReference type="SUPFAM" id="SSF53067">
    <property type="entry name" value="Actin-like ATPase domain"/>
    <property type="match status" value="2"/>
</dbReference>
<evidence type="ECO:0000256" key="5">
    <source>
        <dbReference type="RuleBase" id="RU003322"/>
    </source>
</evidence>
<evidence type="ECO:0000256" key="4">
    <source>
        <dbReference type="ARBA" id="ARBA00023186"/>
    </source>
</evidence>
<evidence type="ECO:0000256" key="3">
    <source>
        <dbReference type="ARBA" id="ARBA00022840"/>
    </source>
</evidence>
<keyword evidence="7" id="KW-1185">Reference proteome</keyword>
<dbReference type="InterPro" id="IPR018181">
    <property type="entry name" value="Heat_shock_70_CS"/>
</dbReference>
<dbReference type="EMBL" id="BJYT01000006">
    <property type="protein sequence ID" value="GEO09381.1"/>
    <property type="molecule type" value="Genomic_DNA"/>
</dbReference>
<name>A0A512BBN0_9BACT</name>
<dbReference type="Pfam" id="PF00012">
    <property type="entry name" value="HSP70"/>
    <property type="match status" value="1"/>
</dbReference>
<dbReference type="Gene3D" id="3.30.420.40">
    <property type="match status" value="2"/>
</dbReference>
<dbReference type="GO" id="GO:0005524">
    <property type="term" value="F:ATP binding"/>
    <property type="evidence" value="ECO:0007669"/>
    <property type="project" value="UniProtKB-KW"/>
</dbReference>
<evidence type="ECO:0000256" key="1">
    <source>
        <dbReference type="ARBA" id="ARBA00007381"/>
    </source>
</evidence>
<dbReference type="SUPFAM" id="SSF100920">
    <property type="entry name" value="Heat shock protein 70kD (HSP70), peptide-binding domain"/>
    <property type="match status" value="1"/>
</dbReference>
<comment type="similarity">
    <text evidence="1 5">Belongs to the heat shock protein 70 family.</text>
</comment>
<dbReference type="Gene3D" id="1.20.1270.10">
    <property type="match status" value="1"/>
</dbReference>
<evidence type="ECO:0000313" key="6">
    <source>
        <dbReference type="EMBL" id="GEO09381.1"/>
    </source>
</evidence>
<dbReference type="InterPro" id="IPR029047">
    <property type="entry name" value="HSP70_peptide-bd_sf"/>
</dbReference>
<dbReference type="InterPro" id="IPR029048">
    <property type="entry name" value="HSP70_C_sf"/>
</dbReference>
<dbReference type="InterPro" id="IPR010236">
    <property type="entry name" value="ISC_FeS_clus_asmbl_HscA"/>
</dbReference>
<dbReference type="AlphaFoldDB" id="A0A512BBN0"/>
<protein>
    <submittedName>
        <fullName evidence="6">Chaperone protein HscA</fullName>
    </submittedName>
</protein>
<dbReference type="Gene3D" id="3.90.640.10">
    <property type="entry name" value="Actin, Chain A, domain 4"/>
    <property type="match status" value="1"/>
</dbReference>